<dbReference type="OrthoDB" id="2659073at2759"/>
<evidence type="ECO:0000256" key="1">
    <source>
        <dbReference type="SAM" id="MobiDB-lite"/>
    </source>
</evidence>
<dbReference type="Proteomes" id="UP000030108">
    <property type="component" value="Unassembled WGS sequence"/>
</dbReference>
<feature type="region of interest" description="Disordered" evidence="1">
    <location>
        <begin position="127"/>
        <end position="171"/>
    </location>
</feature>
<dbReference type="AlphaFoldDB" id="X8J5L1"/>
<feature type="compositionally biased region" description="Acidic residues" evidence="1">
    <location>
        <begin position="99"/>
        <end position="110"/>
    </location>
</feature>
<reference evidence="3" key="1">
    <citation type="journal article" date="2014" name="Genome Announc.">
        <title>Draft genome sequence of the plant-pathogenic soil fungus Rhizoctonia solani anastomosis group 3 strain Rhs1AP.</title>
        <authorList>
            <person name="Cubeta M.A."/>
            <person name="Thomas E."/>
            <person name="Dean R.A."/>
            <person name="Jabaji S."/>
            <person name="Neate S.M."/>
            <person name="Tavantzis S."/>
            <person name="Toda T."/>
            <person name="Vilgalys R."/>
            <person name="Bharathan N."/>
            <person name="Fedorova-Abrams N."/>
            <person name="Pakala S.B."/>
            <person name="Pakala S.M."/>
            <person name="Zafar N."/>
            <person name="Joardar V."/>
            <person name="Losada L."/>
            <person name="Nierman W.C."/>
        </authorList>
    </citation>
    <scope>NUCLEOTIDE SEQUENCE [LARGE SCALE GENOMIC DNA]</scope>
    <source>
        <strain evidence="3">AG-3</strain>
    </source>
</reference>
<evidence type="ECO:0000313" key="2">
    <source>
        <dbReference type="EMBL" id="EUC57320.1"/>
    </source>
</evidence>
<proteinExistence type="predicted"/>
<organism evidence="2 3">
    <name type="scientific">Rhizoctonia solani AG-3 Rhs1AP</name>
    <dbReference type="NCBI Taxonomy" id="1086054"/>
    <lineage>
        <taxon>Eukaryota</taxon>
        <taxon>Fungi</taxon>
        <taxon>Dikarya</taxon>
        <taxon>Basidiomycota</taxon>
        <taxon>Agaricomycotina</taxon>
        <taxon>Agaricomycetes</taxon>
        <taxon>Cantharellales</taxon>
        <taxon>Ceratobasidiaceae</taxon>
        <taxon>Rhizoctonia</taxon>
    </lineage>
</organism>
<feature type="non-terminal residue" evidence="2">
    <location>
        <position position="195"/>
    </location>
</feature>
<feature type="compositionally biased region" description="Low complexity" evidence="1">
    <location>
        <begin position="127"/>
        <end position="140"/>
    </location>
</feature>
<accession>X8J5L1</accession>
<gene>
    <name evidence="2" type="ORF">RSOL_218080</name>
</gene>
<evidence type="ECO:0000313" key="3">
    <source>
        <dbReference type="Proteomes" id="UP000030108"/>
    </source>
</evidence>
<dbReference type="EMBL" id="JATN01000322">
    <property type="protein sequence ID" value="EUC57320.1"/>
    <property type="molecule type" value="Genomic_DNA"/>
</dbReference>
<feature type="region of interest" description="Disordered" evidence="1">
    <location>
        <begin position="80"/>
        <end position="113"/>
    </location>
</feature>
<sequence length="195" mass="21281">MALRNGADPTTIVNDKSIGTLRNRSVSWINEAIRAINKPKLIQKAFALCTVPDTQFNLSYESLTSHEARRAIQELKTSNPEFHTEITAGRPVVLPSSEQDVEPEDGDSATDELSTADHVRIVMGSATATEAAAQQDAASQDSDDESTYEPPAPTYAGASDGSGSMPARREIPARAAKKNTFYTLQEWWNRVDIDD</sequence>
<protein>
    <submittedName>
        <fullName evidence="2">Uncharacterized protein</fullName>
    </submittedName>
</protein>
<name>X8J5L1_9AGAM</name>
<comment type="caution">
    <text evidence="2">The sequence shown here is derived from an EMBL/GenBank/DDBJ whole genome shotgun (WGS) entry which is preliminary data.</text>
</comment>